<dbReference type="InterPro" id="IPR036875">
    <property type="entry name" value="Znf_CCHC_sf"/>
</dbReference>
<protein>
    <recommendedName>
        <fullName evidence="3">CCHC-type domain-containing protein</fullName>
    </recommendedName>
</protein>
<reference evidence="2" key="1">
    <citation type="submission" date="2016-09" db="EMBL/GenBank/DDBJ databases">
        <authorList>
            <person name="Capua I."/>
            <person name="De Benedictis P."/>
            <person name="Joannis T."/>
            <person name="Lombin L.H."/>
            <person name="Cattoli G."/>
        </authorList>
    </citation>
    <scope>NUCLEOTIDE SEQUENCE</scope>
</reference>
<name>A0A1E1XPQ6_AMBSC</name>
<sequence length="379" mass="40832">ASDLSSGSEYQVVLPSLPTGRFVVNTVFLHGDVRARPYRVEDFRDALAQLSLLPEVVALGAYRMNHVWAVTFKDDETLKKIVSAGELKVKSARCLVIDPANQDVRMKLHWLLHSVPDKDVRLAFAPFGKVMYVSRKRWRVHGVSDKGSTTRLVTLKLNAGVKLDDLPHQVSISGELALVVVPGRAPLCLRCRGIGHIRRECRIPRCGSCRRYGHEEEQCARTYANVTGRVSNEGCSELLMDEADTEEASKAASEPAAQEPTLTPPQTDQPEVLPNVTAAPGKLLGAPVAPAPVPATPNGGTETYVDSLEGGTQASEEPINALSAATGKRTHDEAGCSASQLDARGSDEPPPKAPGTRRSTLKRRPNAPAVSRQAGKPPP</sequence>
<dbReference type="GO" id="GO:0003723">
    <property type="term" value="F:RNA binding"/>
    <property type="evidence" value="ECO:0007669"/>
    <property type="project" value="InterPro"/>
</dbReference>
<feature type="compositionally biased region" description="Low complexity" evidence="1">
    <location>
        <begin position="250"/>
        <end position="260"/>
    </location>
</feature>
<dbReference type="GO" id="GO:0003690">
    <property type="term" value="F:double-stranded DNA binding"/>
    <property type="evidence" value="ECO:0007669"/>
    <property type="project" value="InterPro"/>
</dbReference>
<feature type="compositionally biased region" description="Low complexity" evidence="1">
    <location>
        <begin position="278"/>
        <end position="288"/>
    </location>
</feature>
<evidence type="ECO:0000313" key="2">
    <source>
        <dbReference type="EMBL" id="JAU01030.1"/>
    </source>
</evidence>
<dbReference type="SUPFAM" id="SSF57756">
    <property type="entry name" value="Retrovirus zinc finger-like domains"/>
    <property type="match status" value="1"/>
</dbReference>
<organism evidence="2">
    <name type="scientific">Amblyomma sculptum</name>
    <name type="common">Tick</name>
    <dbReference type="NCBI Taxonomy" id="1581419"/>
    <lineage>
        <taxon>Eukaryota</taxon>
        <taxon>Metazoa</taxon>
        <taxon>Ecdysozoa</taxon>
        <taxon>Arthropoda</taxon>
        <taxon>Chelicerata</taxon>
        <taxon>Arachnida</taxon>
        <taxon>Acari</taxon>
        <taxon>Parasitiformes</taxon>
        <taxon>Ixodida</taxon>
        <taxon>Ixodoidea</taxon>
        <taxon>Ixodidae</taxon>
        <taxon>Amblyomminae</taxon>
        <taxon>Amblyomma</taxon>
    </lineage>
</organism>
<accession>A0A1E1XPQ6</accession>
<evidence type="ECO:0000256" key="1">
    <source>
        <dbReference type="SAM" id="MobiDB-lite"/>
    </source>
</evidence>
<feature type="non-terminal residue" evidence="2">
    <location>
        <position position="1"/>
    </location>
</feature>
<evidence type="ECO:0008006" key="3">
    <source>
        <dbReference type="Google" id="ProtNLM"/>
    </source>
</evidence>
<proteinExistence type="evidence at transcript level"/>
<feature type="region of interest" description="Disordered" evidence="1">
    <location>
        <begin position="242"/>
        <end position="379"/>
    </location>
</feature>
<dbReference type="PANTHER" id="PTHR22639:SF3">
    <property type="entry name" value="ZINC FINGER CCHC DOMAIN-CONTAINING PROTEIN 3"/>
    <property type="match status" value="1"/>
</dbReference>
<dbReference type="GO" id="GO:0002218">
    <property type="term" value="P:activation of innate immune response"/>
    <property type="evidence" value="ECO:0007669"/>
    <property type="project" value="InterPro"/>
</dbReference>
<dbReference type="AlphaFoldDB" id="A0A1E1XPQ6"/>
<dbReference type="InterPro" id="IPR042509">
    <property type="entry name" value="ZCCHC3"/>
</dbReference>
<reference evidence="2" key="2">
    <citation type="journal article" date="2017" name="Front. Cell. Infect. Microbiol.">
        <title>Analysis of the Salivary Gland Transcriptome of Unfed and Partially Fed Amblyomma sculptum Ticks and Descriptive Proteome of the Saliva.</title>
        <authorList>
            <person name="Esteves E."/>
            <person name="Maruyama S.R."/>
            <person name="Kawahara R."/>
            <person name="Fujita A."/>
            <person name="Martins L.A."/>
            <person name="Righi A.A."/>
            <person name="Costa F.B."/>
            <person name="Palmisano G."/>
            <person name="Labruna M.B."/>
            <person name="Sa-Nunes A."/>
            <person name="Ribeiro J.M.C."/>
            <person name="Fogaca A.C."/>
        </authorList>
    </citation>
    <scope>NUCLEOTIDE SEQUENCE</scope>
</reference>
<dbReference type="EMBL" id="GFAA01002405">
    <property type="protein sequence ID" value="JAU01030.1"/>
    <property type="molecule type" value="mRNA"/>
</dbReference>
<dbReference type="PANTHER" id="PTHR22639">
    <property type="entry name" value="GAG-RELATED PROTEIN"/>
    <property type="match status" value="1"/>
</dbReference>
<dbReference type="GO" id="GO:0008270">
    <property type="term" value="F:zinc ion binding"/>
    <property type="evidence" value="ECO:0007669"/>
    <property type="project" value="InterPro"/>
</dbReference>